<organism evidence="5 6">
    <name type="scientific">Huso huso</name>
    <name type="common">Beluga</name>
    <name type="synonym">Acipenser huso</name>
    <dbReference type="NCBI Taxonomy" id="61971"/>
    <lineage>
        <taxon>Eukaryota</taxon>
        <taxon>Metazoa</taxon>
        <taxon>Chordata</taxon>
        <taxon>Craniata</taxon>
        <taxon>Vertebrata</taxon>
        <taxon>Euteleostomi</taxon>
        <taxon>Actinopterygii</taxon>
        <taxon>Chondrostei</taxon>
        <taxon>Acipenseriformes</taxon>
        <taxon>Acipenseridae</taxon>
        <taxon>Huso</taxon>
    </lineage>
</organism>
<feature type="compositionally biased region" description="Basic and acidic residues" evidence="4">
    <location>
        <begin position="252"/>
        <end position="264"/>
    </location>
</feature>
<dbReference type="EMBL" id="JAHFZB010000011">
    <property type="protein sequence ID" value="KAK6484038.1"/>
    <property type="molecule type" value="Genomic_DNA"/>
</dbReference>
<proteinExistence type="predicted"/>
<evidence type="ECO:0000313" key="5">
    <source>
        <dbReference type="EMBL" id="KAK6484038.1"/>
    </source>
</evidence>
<feature type="region of interest" description="Disordered" evidence="4">
    <location>
        <begin position="230"/>
        <end position="264"/>
    </location>
</feature>
<keyword evidence="3" id="KW-0175">Coiled coil</keyword>
<protein>
    <submittedName>
        <fullName evidence="5">Espin-like protein</fullName>
    </submittedName>
</protein>
<dbReference type="InterPro" id="IPR052420">
    <property type="entry name" value="Espin/Espin-like"/>
</dbReference>
<sequence length="642" mass="73494">MYLPVSYSSLNQIKSFNMTLPSNDNKCLFDEMKTTKTLKQGITTVFTGQKADSTGNGTVALPAEDVNVVDIDSLVPTHDEKGRPIAEWKRQVMVHKLQAWLQDEEEQRRKKNGNKYLQMEGWRYSQAHNAILGPFGELLTEDDLIYLEKQIENAQMKKKCQAYESELARLAEELKTIMPAPISNITVNTQFMHQNAGKDGHIPLPMWCNRISCIVKSVSLLLANLNDKQQGNSENKEFSKMPNTELATVFSERSERKNSTRGTKEKVEIEIRQFGVSVRNLRSNFERQSPTKERTSPFDKDSKEDIIEEYRPESPTVASEAETHITGTIDQPNQTGEEDQSYLSQPDDTSESGIGSEEAPTEVPESTSLRKERIVVLFLSHWKKSAYTMTLKIKDLKRKKSLAGQACTEQIEEKGEEESGQSKRNMENGKLGHFFQQRSAINKMIGKWRNIISHVPSRQIGCLNRQPITYSPEQFLPRVNGASLDYHSLTLDLFMLGYFHILELELPPDERKMRHLLCFEVFDHQGKFNWETVRNFHKAVIEEIDAGSREWKDGFEDIKLKFFGNVQNQPPEATDSAKQPIATVRQVPRVIVQSATPDEKEDLIRKSGSNLSSFSNDEISKYIDRSFSFWKEKEAEIFNFAE</sequence>
<feature type="compositionally biased region" description="Basic and acidic residues" evidence="4">
    <location>
        <begin position="289"/>
        <end position="312"/>
    </location>
</feature>
<evidence type="ECO:0000256" key="2">
    <source>
        <dbReference type="ARBA" id="ARBA00023043"/>
    </source>
</evidence>
<accession>A0ABR0ZGV3</accession>
<reference evidence="5 6" key="1">
    <citation type="submission" date="2021-05" db="EMBL/GenBank/DDBJ databases">
        <authorList>
            <person name="Zahm M."/>
            <person name="Klopp C."/>
            <person name="Cabau C."/>
            <person name="Kuhl H."/>
            <person name="Suciu R."/>
            <person name="Ciorpac M."/>
            <person name="Holostenco D."/>
            <person name="Gessner J."/>
            <person name="Wuertz S."/>
            <person name="Hohne C."/>
            <person name="Stock M."/>
            <person name="Gislard M."/>
            <person name="Lluch J."/>
            <person name="Milhes M."/>
            <person name="Lampietro C."/>
            <person name="Lopez Roques C."/>
            <person name="Donnadieu C."/>
            <person name="Du K."/>
            <person name="Schartl M."/>
            <person name="Guiguen Y."/>
        </authorList>
    </citation>
    <scope>NUCLEOTIDE SEQUENCE [LARGE SCALE GENOMIC DNA]</scope>
    <source>
        <strain evidence="5">Hh-F2</strain>
        <tissue evidence="5">Blood</tissue>
    </source>
</reference>
<evidence type="ECO:0000256" key="4">
    <source>
        <dbReference type="SAM" id="MobiDB-lite"/>
    </source>
</evidence>
<feature type="compositionally biased region" description="Polar residues" evidence="4">
    <location>
        <begin position="325"/>
        <end position="353"/>
    </location>
</feature>
<evidence type="ECO:0000256" key="1">
    <source>
        <dbReference type="ARBA" id="ARBA00022737"/>
    </source>
</evidence>
<dbReference type="Proteomes" id="UP001369086">
    <property type="component" value="Unassembled WGS sequence"/>
</dbReference>
<evidence type="ECO:0000256" key="3">
    <source>
        <dbReference type="SAM" id="Coils"/>
    </source>
</evidence>
<dbReference type="PANTHER" id="PTHR24153:SF0">
    <property type="entry name" value="ESPIN-LIKE PROTEIN"/>
    <property type="match status" value="1"/>
</dbReference>
<feature type="coiled-coil region" evidence="3">
    <location>
        <begin position="146"/>
        <end position="173"/>
    </location>
</feature>
<name>A0ABR0ZGV3_HUSHU</name>
<evidence type="ECO:0000313" key="6">
    <source>
        <dbReference type="Proteomes" id="UP001369086"/>
    </source>
</evidence>
<gene>
    <name evidence="5" type="ORF">HHUSO_G13695</name>
</gene>
<keyword evidence="6" id="KW-1185">Reference proteome</keyword>
<dbReference type="PANTHER" id="PTHR24153">
    <property type="entry name" value="ESPIN"/>
    <property type="match status" value="1"/>
</dbReference>
<keyword evidence="1" id="KW-0677">Repeat</keyword>
<keyword evidence="2" id="KW-0040">ANK repeat</keyword>
<comment type="caution">
    <text evidence="5">The sequence shown here is derived from an EMBL/GenBank/DDBJ whole genome shotgun (WGS) entry which is preliminary data.</text>
</comment>
<feature type="region of interest" description="Disordered" evidence="4">
    <location>
        <begin position="282"/>
        <end position="367"/>
    </location>
</feature>